<proteinExistence type="predicted"/>
<dbReference type="EMBL" id="JBHFGU010000002">
    <property type="protein sequence ID" value="MFB2619894.1"/>
    <property type="molecule type" value="Genomic_DNA"/>
</dbReference>
<name>A0ABV4VHV9_9GAMM</name>
<keyword evidence="2" id="KW-1185">Reference proteome</keyword>
<comment type="caution">
    <text evidence="1">The sequence shown here is derived from an EMBL/GenBank/DDBJ whole genome shotgun (WGS) entry which is preliminary data.</text>
</comment>
<organism evidence="1 2">
    <name type="scientific">Shewanella mangrovisoli</name>
    <dbReference type="NCBI Taxonomy" id="2864211"/>
    <lineage>
        <taxon>Bacteria</taxon>
        <taxon>Pseudomonadati</taxon>
        <taxon>Pseudomonadota</taxon>
        <taxon>Gammaproteobacteria</taxon>
        <taxon>Alteromonadales</taxon>
        <taxon>Shewanellaceae</taxon>
        <taxon>Shewanella</taxon>
    </lineage>
</organism>
<accession>A0ABV4VHV9</accession>
<evidence type="ECO:0008006" key="3">
    <source>
        <dbReference type="Google" id="ProtNLM"/>
    </source>
</evidence>
<dbReference type="Proteomes" id="UP001576708">
    <property type="component" value="Unassembled WGS sequence"/>
</dbReference>
<reference evidence="1 2" key="1">
    <citation type="submission" date="2024-09" db="EMBL/GenBank/DDBJ databases">
        <authorList>
            <person name="Zhang Y."/>
        </authorList>
    </citation>
    <scope>NUCLEOTIDE SEQUENCE [LARGE SCALE GENOMIC DNA]</scope>
    <source>
        <strain evidence="1 2">ZJ318</strain>
    </source>
</reference>
<evidence type="ECO:0000313" key="2">
    <source>
        <dbReference type="Proteomes" id="UP001576708"/>
    </source>
</evidence>
<dbReference type="RefSeq" id="WP_342201386.1">
    <property type="nucleotide sequence ID" value="NZ_JBCATE010000002.1"/>
</dbReference>
<evidence type="ECO:0000313" key="1">
    <source>
        <dbReference type="EMBL" id="MFB2619894.1"/>
    </source>
</evidence>
<sequence>MPNVGKNFADRVNGKMARVFKRLADPCQFTPSDGSDPFTRMVSLDDNGAEIAASANEYVPELISRAEFLLSEGAVNAGDIFALGTVDESGVFIPNGQQGRLTQRVSMDSVCVAFIYISLDSD</sequence>
<protein>
    <recommendedName>
        <fullName evidence="3">Fumarylacetoacetase-like C-terminal domain-containing protein</fullName>
    </recommendedName>
</protein>
<gene>
    <name evidence="1" type="ORF">ACE02W_08785</name>
</gene>